<evidence type="ECO:0000256" key="4">
    <source>
        <dbReference type="ARBA" id="ARBA00022842"/>
    </source>
</evidence>
<feature type="domain" description="PIN" evidence="5">
    <location>
        <begin position="14"/>
        <end position="108"/>
    </location>
</feature>
<reference evidence="7 8" key="1">
    <citation type="submission" date="2020-02" db="EMBL/GenBank/DDBJ databases">
        <title>Characterization of phylogenetic diversity of novel bifidobacterial species isolated in Czech ZOOs.</title>
        <authorList>
            <person name="Lugli G.A."/>
            <person name="Vera N.B."/>
            <person name="Ventura M."/>
        </authorList>
    </citation>
    <scope>NUCLEOTIDE SEQUENCE [LARGE SCALE GENOMIC DNA]</scope>
    <source>
        <strain evidence="7 8">DSM 109963</strain>
    </source>
</reference>
<evidence type="ECO:0000256" key="2">
    <source>
        <dbReference type="ARBA" id="ARBA00022723"/>
    </source>
</evidence>
<evidence type="ECO:0000313" key="8">
    <source>
        <dbReference type="Proteomes" id="UP000553756"/>
    </source>
</evidence>
<feature type="domain" description="VapC50 C-terminal" evidence="6">
    <location>
        <begin position="125"/>
        <end position="177"/>
    </location>
</feature>
<dbReference type="Pfam" id="PF13470">
    <property type="entry name" value="PIN_3"/>
    <property type="match status" value="1"/>
</dbReference>
<dbReference type="InterPro" id="IPR029060">
    <property type="entry name" value="PIN-like_dom_sf"/>
</dbReference>
<dbReference type="InterPro" id="IPR058652">
    <property type="entry name" value="VapC50_C"/>
</dbReference>
<organism evidence="7 8">
    <name type="scientific">Bifidobacterium panos</name>
    <dbReference type="NCBI Taxonomy" id="2675321"/>
    <lineage>
        <taxon>Bacteria</taxon>
        <taxon>Bacillati</taxon>
        <taxon>Actinomycetota</taxon>
        <taxon>Actinomycetes</taxon>
        <taxon>Bifidobacteriales</taxon>
        <taxon>Bifidobacteriaceae</taxon>
        <taxon>Bifidobacterium</taxon>
    </lineage>
</organism>
<keyword evidence="3" id="KW-0378">Hydrolase</keyword>
<dbReference type="SUPFAM" id="SSF88723">
    <property type="entry name" value="PIN domain-like"/>
    <property type="match status" value="1"/>
</dbReference>
<evidence type="ECO:0000259" key="5">
    <source>
        <dbReference type="Pfam" id="PF13470"/>
    </source>
</evidence>
<name>A0ABX1SX93_9BIFI</name>
<evidence type="ECO:0000256" key="3">
    <source>
        <dbReference type="ARBA" id="ARBA00022801"/>
    </source>
</evidence>
<comment type="caution">
    <text evidence="7">The sequence shown here is derived from an EMBL/GenBank/DDBJ whole genome shotgun (WGS) entry which is preliminary data.</text>
</comment>
<dbReference type="Pfam" id="PF26343">
    <property type="entry name" value="VapC50_C"/>
    <property type="match status" value="1"/>
</dbReference>
<evidence type="ECO:0000259" key="6">
    <source>
        <dbReference type="Pfam" id="PF26343"/>
    </source>
</evidence>
<keyword evidence="2" id="KW-0479">Metal-binding</keyword>
<dbReference type="Proteomes" id="UP000553756">
    <property type="component" value="Unassembled WGS sequence"/>
</dbReference>
<gene>
    <name evidence="7" type="ORF">G1C94_1083</name>
</gene>
<evidence type="ECO:0000313" key="7">
    <source>
        <dbReference type="EMBL" id="NMN02461.1"/>
    </source>
</evidence>
<dbReference type="RefSeq" id="WP_172145939.1">
    <property type="nucleotide sequence ID" value="NZ_JAAIIJ010000021.1"/>
</dbReference>
<keyword evidence="1" id="KW-0540">Nuclease</keyword>
<sequence>MSFPVFFDTCALFGENVSDLVLRLAEERLFVPYWSTGVVDELRANLVPLIGEERAVRRLSAMETAFPDALVVGYESLIGDMTCDDKDRHVLAAACHSPAQTLVTFNVKDFPATSMRKVGMELKHPDDFLLDVLDLDPGRVARACYAALLSYRKYPQTPEDYCDLLTRSGLKQFANHIYQGLDALYG</sequence>
<evidence type="ECO:0000256" key="1">
    <source>
        <dbReference type="ARBA" id="ARBA00022722"/>
    </source>
</evidence>
<accession>A0ABX1SX93</accession>
<dbReference type="InterPro" id="IPR002716">
    <property type="entry name" value="PIN_dom"/>
</dbReference>
<protein>
    <submittedName>
        <fullName evidence="7">PIN domain-containing protein</fullName>
    </submittedName>
</protein>
<dbReference type="EMBL" id="JAAIIJ010000021">
    <property type="protein sequence ID" value="NMN02461.1"/>
    <property type="molecule type" value="Genomic_DNA"/>
</dbReference>
<keyword evidence="8" id="KW-1185">Reference proteome</keyword>
<keyword evidence="4" id="KW-0460">Magnesium</keyword>
<proteinExistence type="predicted"/>